<protein>
    <submittedName>
        <fullName evidence="1">Uncharacterized protein</fullName>
    </submittedName>
</protein>
<dbReference type="Proteomes" id="UP000030826">
    <property type="component" value="Unassembled WGS sequence"/>
</dbReference>
<evidence type="ECO:0000313" key="2">
    <source>
        <dbReference type="Proteomes" id="UP000030826"/>
    </source>
</evidence>
<evidence type="ECO:0000313" key="1">
    <source>
        <dbReference type="EMBL" id="KHJ56292.1"/>
    </source>
</evidence>
<proteinExistence type="predicted"/>
<reference evidence="1 2" key="1">
    <citation type="submission" date="2014-09" db="EMBL/GenBank/DDBJ databases">
        <title>Isolation and characterization of Aurantimonas altamirensis ON-56566 from clinical sample following a dog bite.</title>
        <authorList>
            <person name="Eshaghi A."/>
            <person name="Li A."/>
            <person name="Shahinas D."/>
            <person name="Bahn P."/>
            <person name="Kus J.V."/>
            <person name="Patel S.N."/>
        </authorList>
    </citation>
    <scope>NUCLEOTIDE SEQUENCE [LARGE SCALE GENOMIC DNA]</scope>
    <source>
        <strain evidence="1 2">ON-56566</strain>
    </source>
</reference>
<dbReference type="AlphaFoldDB" id="A0A0B1QBH6"/>
<organism evidence="1 2">
    <name type="scientific">Aureimonas altamirensis</name>
    <dbReference type="NCBI Taxonomy" id="370622"/>
    <lineage>
        <taxon>Bacteria</taxon>
        <taxon>Pseudomonadati</taxon>
        <taxon>Pseudomonadota</taxon>
        <taxon>Alphaproteobacteria</taxon>
        <taxon>Hyphomicrobiales</taxon>
        <taxon>Aurantimonadaceae</taxon>
        <taxon>Aureimonas</taxon>
    </lineage>
</organism>
<dbReference type="EMBL" id="JRFJ01000001">
    <property type="protein sequence ID" value="KHJ56292.1"/>
    <property type="molecule type" value="Genomic_DNA"/>
</dbReference>
<accession>A0A0B1QBH6</accession>
<name>A0A0B1QBH6_9HYPH</name>
<comment type="caution">
    <text evidence="1">The sequence shown here is derived from an EMBL/GenBank/DDBJ whole genome shotgun (WGS) entry which is preliminary data.</text>
</comment>
<sequence length="61" mass="6885">MTGDRYTKRKEEDGTWSVVDIFAGIPAAINGVPLIRLHLEEVSDLVNLLNAMDRKRRSSTQ</sequence>
<gene>
    <name evidence="1" type="ORF">LA66_06935</name>
</gene>